<proteinExistence type="predicted"/>
<evidence type="ECO:0000313" key="3">
    <source>
        <dbReference type="Proteomes" id="UP000055045"/>
    </source>
</evidence>
<sequence length="111" mass="11787">MPDAFLSPAVQIYLKGSGLDQSLRGHLTASSTIDQSRTAISPPRPTEPRGPPPSVMNTLFGSTPLAGIVQFSPCAQHLLSLIPFILGPTMPIPLDSGFAQECHHLLLTITT</sequence>
<evidence type="ECO:0000313" key="2">
    <source>
        <dbReference type="EMBL" id="KUM57604.1"/>
    </source>
</evidence>
<organism evidence="2 3">
    <name type="scientific">Penicillium freii</name>
    <dbReference type="NCBI Taxonomy" id="48697"/>
    <lineage>
        <taxon>Eukaryota</taxon>
        <taxon>Fungi</taxon>
        <taxon>Dikarya</taxon>
        <taxon>Ascomycota</taxon>
        <taxon>Pezizomycotina</taxon>
        <taxon>Eurotiomycetes</taxon>
        <taxon>Eurotiomycetidae</taxon>
        <taxon>Eurotiales</taxon>
        <taxon>Aspergillaceae</taxon>
        <taxon>Penicillium</taxon>
    </lineage>
</organism>
<dbReference type="EMBL" id="LLXE01000350">
    <property type="protein sequence ID" value="KUM57604.1"/>
    <property type="molecule type" value="Genomic_DNA"/>
</dbReference>
<dbReference type="Proteomes" id="UP000055045">
    <property type="component" value="Unassembled WGS sequence"/>
</dbReference>
<evidence type="ECO:0000256" key="1">
    <source>
        <dbReference type="SAM" id="MobiDB-lite"/>
    </source>
</evidence>
<feature type="region of interest" description="Disordered" evidence="1">
    <location>
        <begin position="27"/>
        <end position="57"/>
    </location>
</feature>
<comment type="caution">
    <text evidence="2">The sequence shown here is derived from an EMBL/GenBank/DDBJ whole genome shotgun (WGS) entry which is preliminary data.</text>
</comment>
<dbReference type="AlphaFoldDB" id="A0A101MBP3"/>
<name>A0A101MBP3_PENFR</name>
<gene>
    <name evidence="2" type="ORF">ACN42_g9571</name>
</gene>
<feature type="compositionally biased region" description="Polar residues" evidence="1">
    <location>
        <begin position="28"/>
        <end position="39"/>
    </location>
</feature>
<feature type="compositionally biased region" description="Pro residues" evidence="1">
    <location>
        <begin position="42"/>
        <end position="54"/>
    </location>
</feature>
<keyword evidence="3" id="KW-1185">Reference proteome</keyword>
<protein>
    <submittedName>
        <fullName evidence="2">Uncharacterized protein</fullName>
    </submittedName>
</protein>
<accession>A0A101MBP3</accession>
<reference evidence="2 3" key="1">
    <citation type="submission" date="2015-10" db="EMBL/GenBank/DDBJ databases">
        <title>Genome sequencing of Penicillium freii.</title>
        <authorList>
            <person name="Nguyen H.D."/>
            <person name="Visagie C.M."/>
            <person name="Seifert K.A."/>
        </authorList>
    </citation>
    <scope>NUCLEOTIDE SEQUENCE [LARGE SCALE GENOMIC DNA]</scope>
    <source>
        <strain evidence="2 3">DAOM 242723</strain>
    </source>
</reference>